<feature type="compositionally biased region" description="Low complexity" evidence="1">
    <location>
        <begin position="209"/>
        <end position="237"/>
    </location>
</feature>
<dbReference type="STRING" id="151549.A0A4C1VS98"/>
<dbReference type="OrthoDB" id="6426920at2759"/>
<dbReference type="Proteomes" id="UP000299102">
    <property type="component" value="Unassembled WGS sequence"/>
</dbReference>
<feature type="compositionally biased region" description="Basic and acidic residues" evidence="1">
    <location>
        <begin position="399"/>
        <end position="408"/>
    </location>
</feature>
<protein>
    <submittedName>
        <fullName evidence="2">Uncharacterized protein</fullName>
    </submittedName>
</protein>
<feature type="region of interest" description="Disordered" evidence="1">
    <location>
        <begin position="394"/>
        <end position="535"/>
    </location>
</feature>
<reference evidence="2 3" key="1">
    <citation type="journal article" date="2019" name="Commun. Biol.">
        <title>The bagworm genome reveals a unique fibroin gene that provides high tensile strength.</title>
        <authorList>
            <person name="Kono N."/>
            <person name="Nakamura H."/>
            <person name="Ohtoshi R."/>
            <person name="Tomita M."/>
            <person name="Numata K."/>
            <person name="Arakawa K."/>
        </authorList>
    </citation>
    <scope>NUCLEOTIDE SEQUENCE [LARGE SCALE GENOMIC DNA]</scope>
</reference>
<feature type="compositionally biased region" description="Low complexity" evidence="1">
    <location>
        <begin position="341"/>
        <end position="363"/>
    </location>
</feature>
<name>A0A4C1VS98_EUMVA</name>
<feature type="compositionally biased region" description="Basic and acidic residues" evidence="1">
    <location>
        <begin position="177"/>
        <end position="190"/>
    </location>
</feature>
<feature type="compositionally biased region" description="Low complexity" evidence="1">
    <location>
        <begin position="522"/>
        <end position="532"/>
    </location>
</feature>
<proteinExistence type="predicted"/>
<evidence type="ECO:0000256" key="1">
    <source>
        <dbReference type="SAM" id="MobiDB-lite"/>
    </source>
</evidence>
<comment type="caution">
    <text evidence="2">The sequence shown here is derived from an EMBL/GenBank/DDBJ whole genome shotgun (WGS) entry which is preliminary data.</text>
</comment>
<dbReference type="AlphaFoldDB" id="A0A4C1VS98"/>
<sequence length="610" mass="66109">MGGQPRSVIASSFNGLPLTRGGYGANAVTPPDDYKKSVDENGNAVQNLTPLCSTLYGSNQHKKPRRKKSSKNETIIDLNLVDGYRGDKDVTELLRFIEPDAEHGRGQKLGRLAKHREDDKKRSTERRAKDKESKVKRASSLEELSRTKLEDLTDKPHAPAPAPARHKKDTASAHAPQKSERRSWGDDARDTYFYTDGDEIHATPTTTDVVSGTSAPAATTTTTVTVVSSHTTVTPPTVKEKKKGKSGSKSADSTPVSTGISASSQEPPSDATVELMDFQTVTKKRKQRKRYEENDRDANGGDLCYRKPKPASPERRRKSAPPSDKSNDSNDDMDSVHSLPADTGAERSGAAAAPSATGTPHASYADIARTRHNIPDLIESCNYYMDMDAASVSGPCPDVDDKPRRHDLPPSALPLPPAPAPVVTLPEVPRRVDDTHAYDPESYPALDCKAQRPKPKEGKASPPNKKPDKKIRALPDQPLDERSVNAHRVTPPGKPTQFDDAVENCTESGTGSGVEGGDEPGVEGADGSPPDVVADRRPPVILLDEAARPRDMDGITFGFDINEQLLNGEGEGCDLVPGVPVRSGLRYLPPRQHQHTQYHHQIVNYVGTGM</sequence>
<gene>
    <name evidence="2" type="ORF">EVAR_20358_1</name>
</gene>
<feature type="compositionally biased region" description="Basic and acidic residues" evidence="1">
    <location>
        <begin position="428"/>
        <end position="439"/>
    </location>
</feature>
<feature type="compositionally biased region" description="Basic and acidic residues" evidence="1">
    <location>
        <begin position="115"/>
        <end position="157"/>
    </location>
</feature>
<feature type="compositionally biased region" description="Basic and acidic residues" evidence="1">
    <location>
        <begin position="290"/>
        <end position="299"/>
    </location>
</feature>
<feature type="region of interest" description="Disordered" evidence="1">
    <location>
        <begin position="105"/>
        <end position="364"/>
    </location>
</feature>
<feature type="compositionally biased region" description="Polar residues" evidence="1">
    <location>
        <begin position="250"/>
        <end position="267"/>
    </location>
</feature>
<evidence type="ECO:0000313" key="2">
    <source>
        <dbReference type="EMBL" id="GBP41551.1"/>
    </source>
</evidence>
<keyword evidence="3" id="KW-1185">Reference proteome</keyword>
<accession>A0A4C1VS98</accession>
<evidence type="ECO:0000313" key="3">
    <source>
        <dbReference type="Proteomes" id="UP000299102"/>
    </source>
</evidence>
<dbReference type="EMBL" id="BGZK01000401">
    <property type="protein sequence ID" value="GBP41551.1"/>
    <property type="molecule type" value="Genomic_DNA"/>
</dbReference>
<organism evidence="2 3">
    <name type="scientific">Eumeta variegata</name>
    <name type="common">Bagworm moth</name>
    <name type="synonym">Eumeta japonica</name>
    <dbReference type="NCBI Taxonomy" id="151549"/>
    <lineage>
        <taxon>Eukaryota</taxon>
        <taxon>Metazoa</taxon>
        <taxon>Ecdysozoa</taxon>
        <taxon>Arthropoda</taxon>
        <taxon>Hexapoda</taxon>
        <taxon>Insecta</taxon>
        <taxon>Pterygota</taxon>
        <taxon>Neoptera</taxon>
        <taxon>Endopterygota</taxon>
        <taxon>Lepidoptera</taxon>
        <taxon>Glossata</taxon>
        <taxon>Ditrysia</taxon>
        <taxon>Tineoidea</taxon>
        <taxon>Psychidae</taxon>
        <taxon>Oiketicinae</taxon>
        <taxon>Eumeta</taxon>
    </lineage>
</organism>
<feature type="compositionally biased region" description="Pro residues" evidence="1">
    <location>
        <begin position="411"/>
        <end position="420"/>
    </location>
</feature>